<sequence length="1082" mass="123999">MSVSPPEAPPYPTTPEDDRENDEASISAYAEILSFQWCFGFNKDLPVLNVSINNTKKIFFVAAQVGVLYDFANNRQQLLIGHRNNITCCCISNDKRWLCTADSGRDCTVIVWDTITGLPNQTYFDVINGTGAVAFSSDAKYLATLSQQAPQIMSIWDWTAESDRPICALELKHDYSNQHYLQFNPRQSTQLVSNSTTQVVFYEWSHENGLNYYDPELTERTFNISREKLGYLTQSVFLLHPTRVVTGTTTGKLVLWDCKTTGNIFEMNKKQSNIVQQNDLLQQSTKITEDRELTRDTLKSSTSTRSGTLSSRKSSSKTNEQIDQDEEEKKYKQVQFQEPQQQTNVQTSEGRSEFSLMNKRALKLCEPQRKAITVLVTTNDLVVTGDSDGIIRFFDQELKLCMWFEHFRIGPIESISFTYTTSDYSPPHISNPTQKHNESTLVQPLFSSFDFTLSSSHAVIAHVTHSGQQISIIKRDSSTAIYALDTHPFEHKLCYANASGRLQLWDYQQKTIVTSAQHAHDNAITQLRYNHNANLIAVGYSNGQLTLCDALSLESILKAPFQYAKAAILFIEFSQTSTYLATAEDDYTVSVYRQNLDSEDIYTFLGRYRAHYKPIRALFFGLTPDDDQPILITIGADRILAEYDLNGSEIDHLVLNPSTRIEQIAESMSACYYPSSLTKESFIVTINNEYKYKLYNSGTKMCRKTILGPTFGSPLRKIGILPKLDENSTEEYIYFMTTDKIGLQRLPLTGNPFDQMAIIAHPNRVSDVRSSYDGQYLFTSGGLDNVVHMLYVNPEVLQAQAQLGGKDLIPFYKLLEGGRDGEIFREMQELFYYSQLRHQDINRFDRREVTAKIPLNEIPFVMRALGYYPTEQEIEDMLNEVKFSTYVDTKNYVENIDLNDFIKLYINHRPAFGLNPSDLYHAFNVLCNQYDSEDGQPQMNRENLLYLLQQYGEHMNDYEMADCLSNLLHLNNESTEMFDTMNAEDACQFIENQLPEQVTIQTFMEDLLKMPTQYVDQVMYSVKAHQKRRSSMTPKEKKRQLSIEQLEQQHYQQQQQQQQQQQRARSAMTSTTQSTTPASNDS</sequence>
<protein>
    <recommendedName>
        <fullName evidence="5">Cilia- and flagella-associated protein 251</fullName>
    </recommendedName>
</protein>
<dbReference type="SUPFAM" id="SSF47473">
    <property type="entry name" value="EF-hand"/>
    <property type="match status" value="1"/>
</dbReference>
<evidence type="ECO:0000256" key="1">
    <source>
        <dbReference type="ARBA" id="ARBA00004138"/>
    </source>
</evidence>
<dbReference type="Pfam" id="PF00400">
    <property type="entry name" value="WD40"/>
    <property type="match status" value="2"/>
</dbReference>
<feature type="domain" description="Anaphase-promoting complex subunit 4-like WD40" evidence="7">
    <location>
        <begin position="496"/>
        <end position="573"/>
    </location>
</feature>
<dbReference type="SUPFAM" id="SSF50978">
    <property type="entry name" value="WD40 repeat-like"/>
    <property type="match status" value="2"/>
</dbReference>
<dbReference type="EMBL" id="CAJNOL010000120">
    <property type="protein sequence ID" value="CAF0862892.1"/>
    <property type="molecule type" value="Genomic_DNA"/>
</dbReference>
<feature type="region of interest" description="Disordered" evidence="6">
    <location>
        <begin position="1"/>
        <end position="21"/>
    </location>
</feature>
<dbReference type="InterPro" id="IPR024977">
    <property type="entry name" value="Apc4-like_WD40_dom"/>
</dbReference>
<reference evidence="8" key="1">
    <citation type="submission" date="2021-02" db="EMBL/GenBank/DDBJ databases">
        <authorList>
            <person name="Nowell W R."/>
        </authorList>
    </citation>
    <scope>NUCLEOTIDE SEQUENCE</scope>
</reference>
<dbReference type="InterPro" id="IPR011992">
    <property type="entry name" value="EF-hand-dom_pair"/>
</dbReference>
<dbReference type="Pfam" id="PF12894">
    <property type="entry name" value="ANAPC4_WD40"/>
    <property type="match status" value="1"/>
</dbReference>
<evidence type="ECO:0000256" key="6">
    <source>
        <dbReference type="SAM" id="MobiDB-lite"/>
    </source>
</evidence>
<accession>A0A813WT72</accession>
<dbReference type="InterPro" id="IPR050630">
    <property type="entry name" value="WD_repeat_EMAP"/>
</dbReference>
<dbReference type="Gene3D" id="1.10.238.10">
    <property type="entry name" value="EF-hand"/>
    <property type="match status" value="1"/>
</dbReference>
<keyword evidence="9" id="KW-1185">Reference proteome</keyword>
<feature type="compositionally biased region" description="Basic residues" evidence="6">
    <location>
        <begin position="1025"/>
        <end position="1040"/>
    </location>
</feature>
<evidence type="ECO:0000256" key="2">
    <source>
        <dbReference type="ARBA" id="ARBA00022574"/>
    </source>
</evidence>
<feature type="compositionally biased region" description="Polar residues" evidence="6">
    <location>
        <begin position="1063"/>
        <end position="1082"/>
    </location>
</feature>
<keyword evidence="4" id="KW-0966">Cell projection</keyword>
<feature type="compositionally biased region" description="Basic and acidic residues" evidence="6">
    <location>
        <begin position="287"/>
        <end position="298"/>
    </location>
</feature>
<feature type="compositionally biased region" description="Low complexity" evidence="6">
    <location>
        <begin position="1045"/>
        <end position="1062"/>
    </location>
</feature>
<proteinExistence type="predicted"/>
<dbReference type="AlphaFoldDB" id="A0A813WT72"/>
<feature type="region of interest" description="Disordered" evidence="6">
    <location>
        <begin position="286"/>
        <end position="352"/>
    </location>
</feature>
<keyword evidence="3" id="KW-0677">Repeat</keyword>
<dbReference type="PANTHER" id="PTHR13720:SF13">
    <property type="entry name" value="CILIA- AND FLAGELLA-ASSOCIATED PROTEIN 251"/>
    <property type="match status" value="1"/>
</dbReference>
<evidence type="ECO:0000259" key="7">
    <source>
        <dbReference type="Pfam" id="PF12894"/>
    </source>
</evidence>
<dbReference type="InterPro" id="IPR015943">
    <property type="entry name" value="WD40/YVTN_repeat-like_dom_sf"/>
</dbReference>
<comment type="subcellular location">
    <subcellularLocation>
        <location evidence="1">Cell projection</location>
        <location evidence="1">Cilium</location>
    </subcellularLocation>
</comment>
<evidence type="ECO:0000313" key="9">
    <source>
        <dbReference type="Proteomes" id="UP000663870"/>
    </source>
</evidence>
<gene>
    <name evidence="8" type="ORF">JXQ802_LOCUS7279</name>
</gene>
<dbReference type="SMART" id="SM00320">
    <property type="entry name" value="WD40"/>
    <property type="match status" value="7"/>
</dbReference>
<feature type="region of interest" description="Disordered" evidence="6">
    <location>
        <begin position="1025"/>
        <end position="1082"/>
    </location>
</feature>
<keyword evidence="2" id="KW-0853">WD repeat</keyword>
<dbReference type="GO" id="GO:0031514">
    <property type="term" value="C:motile cilium"/>
    <property type="evidence" value="ECO:0007669"/>
    <property type="project" value="TreeGrafter"/>
</dbReference>
<name>A0A813WT72_9BILA</name>
<dbReference type="InterPro" id="IPR001680">
    <property type="entry name" value="WD40_rpt"/>
</dbReference>
<evidence type="ECO:0000256" key="3">
    <source>
        <dbReference type="ARBA" id="ARBA00022737"/>
    </source>
</evidence>
<dbReference type="InterPro" id="IPR036322">
    <property type="entry name" value="WD40_repeat_dom_sf"/>
</dbReference>
<feature type="compositionally biased region" description="Polar residues" evidence="6">
    <location>
        <begin position="334"/>
        <end position="349"/>
    </location>
</feature>
<dbReference type="Proteomes" id="UP000663870">
    <property type="component" value="Unassembled WGS sequence"/>
</dbReference>
<dbReference type="Gene3D" id="2.130.10.10">
    <property type="entry name" value="YVTN repeat-like/Quinoprotein amine dehydrogenase"/>
    <property type="match status" value="3"/>
</dbReference>
<feature type="compositionally biased region" description="Pro residues" evidence="6">
    <location>
        <begin position="1"/>
        <end position="13"/>
    </location>
</feature>
<evidence type="ECO:0000313" key="8">
    <source>
        <dbReference type="EMBL" id="CAF0862892.1"/>
    </source>
</evidence>
<comment type="caution">
    <text evidence="8">The sequence shown here is derived from an EMBL/GenBank/DDBJ whole genome shotgun (WGS) entry which is preliminary data.</text>
</comment>
<dbReference type="PANTHER" id="PTHR13720">
    <property type="entry name" value="WD-40 REPEAT PROTEIN"/>
    <property type="match status" value="1"/>
</dbReference>
<organism evidence="8 9">
    <name type="scientific">Rotaria sordida</name>
    <dbReference type="NCBI Taxonomy" id="392033"/>
    <lineage>
        <taxon>Eukaryota</taxon>
        <taxon>Metazoa</taxon>
        <taxon>Spiralia</taxon>
        <taxon>Gnathifera</taxon>
        <taxon>Rotifera</taxon>
        <taxon>Eurotatoria</taxon>
        <taxon>Bdelloidea</taxon>
        <taxon>Philodinida</taxon>
        <taxon>Philodinidae</taxon>
        <taxon>Rotaria</taxon>
    </lineage>
</organism>
<feature type="compositionally biased region" description="Low complexity" evidence="6">
    <location>
        <begin position="299"/>
        <end position="318"/>
    </location>
</feature>
<evidence type="ECO:0000256" key="5">
    <source>
        <dbReference type="ARBA" id="ARBA00040994"/>
    </source>
</evidence>
<evidence type="ECO:0000256" key="4">
    <source>
        <dbReference type="ARBA" id="ARBA00023273"/>
    </source>
</evidence>